<keyword evidence="2" id="KW-0812">Transmembrane</keyword>
<evidence type="ECO:0000313" key="4">
    <source>
        <dbReference type="Proteomes" id="UP000006813"/>
    </source>
</evidence>
<dbReference type="PANTHER" id="PTHR15028:SF6">
    <property type="entry name" value="B-CELL DIFFERENTIATION ANTIGEN CD72"/>
    <property type="match status" value="1"/>
</dbReference>
<dbReference type="GO" id="GO:0005886">
    <property type="term" value="C:plasma membrane"/>
    <property type="evidence" value="ECO:0007669"/>
    <property type="project" value="InterPro"/>
</dbReference>
<proteinExistence type="predicted"/>
<organism evidence="3 4">
    <name type="scientific">Heterocephalus glaber</name>
    <name type="common">Naked mole rat</name>
    <dbReference type="NCBI Taxonomy" id="10181"/>
    <lineage>
        <taxon>Eukaryota</taxon>
        <taxon>Metazoa</taxon>
        <taxon>Chordata</taxon>
        <taxon>Craniata</taxon>
        <taxon>Vertebrata</taxon>
        <taxon>Euteleostomi</taxon>
        <taxon>Mammalia</taxon>
        <taxon>Eutheria</taxon>
        <taxon>Euarchontoglires</taxon>
        <taxon>Glires</taxon>
        <taxon>Rodentia</taxon>
        <taxon>Hystricomorpha</taxon>
        <taxon>Bathyergidae</taxon>
        <taxon>Heterocephalus</taxon>
    </lineage>
</organism>
<dbReference type="FunCoup" id="G5BL04">
    <property type="interactions" value="496"/>
</dbReference>
<evidence type="ECO:0000256" key="1">
    <source>
        <dbReference type="SAM" id="MobiDB-lite"/>
    </source>
</evidence>
<dbReference type="InParanoid" id="G5BL04"/>
<dbReference type="Proteomes" id="UP000006813">
    <property type="component" value="Unassembled WGS sequence"/>
</dbReference>
<sequence>MAEAITYADLRFVKAPLKKSISGRLGPDAEAYEDEDGELTYENVQVPTVPSGVGLVSSGVGDRAGVSSEQKTASWSSATSPAVAWILACGYRPSRVPRVLPTAAPPGASMEGLGQRTGGACAGPATCLQHLLLGLVLTCLLLGVAAICLGVRYLQVSQQLQHMNRVLEATNSSLQQQLHQRITQLGQKEEDLQESSKELARSQEALQEEQRSHQAAKEQLNTCQVDGQKTTEALQGEEKQREALEQRLRTTQDTLKHFFTCPSEGICSRRGEVGEFRVSAATIPIPTPDLNIHLVPLLKGWLQTATLITTA</sequence>
<accession>G5BL04</accession>
<feature type="region of interest" description="Disordered" evidence="1">
    <location>
        <begin position="193"/>
        <end position="223"/>
    </location>
</feature>
<evidence type="ECO:0000313" key="3">
    <source>
        <dbReference type="EMBL" id="EHB09965.1"/>
    </source>
</evidence>
<reference evidence="3 4" key="1">
    <citation type="journal article" date="2011" name="Nature">
        <title>Genome sequencing reveals insights into physiology and longevity of the naked mole rat.</title>
        <authorList>
            <person name="Kim E.B."/>
            <person name="Fang X."/>
            <person name="Fushan A.A."/>
            <person name="Huang Z."/>
            <person name="Lobanov A.V."/>
            <person name="Han L."/>
            <person name="Marino S.M."/>
            <person name="Sun X."/>
            <person name="Turanov A.A."/>
            <person name="Yang P."/>
            <person name="Yim S.H."/>
            <person name="Zhao X."/>
            <person name="Kasaikina M.V."/>
            <person name="Stoletzki N."/>
            <person name="Peng C."/>
            <person name="Polak P."/>
            <person name="Xiong Z."/>
            <person name="Kiezun A."/>
            <person name="Zhu Y."/>
            <person name="Chen Y."/>
            <person name="Kryukov G.V."/>
            <person name="Zhang Q."/>
            <person name="Peshkin L."/>
            <person name="Yang L."/>
            <person name="Bronson R.T."/>
            <person name="Buffenstein R."/>
            <person name="Wang B."/>
            <person name="Han C."/>
            <person name="Li Q."/>
            <person name="Chen L."/>
            <person name="Zhao W."/>
            <person name="Sunyaev S.R."/>
            <person name="Park T.J."/>
            <person name="Zhang G."/>
            <person name="Wang J."/>
            <person name="Gladyshev V.N."/>
        </authorList>
    </citation>
    <scope>NUCLEOTIDE SEQUENCE [LARGE SCALE GENOMIC DNA]</scope>
</reference>
<name>G5BL04_HETGA</name>
<dbReference type="InterPro" id="IPR039689">
    <property type="entry name" value="CD72"/>
</dbReference>
<dbReference type="AlphaFoldDB" id="G5BL04"/>
<dbReference type="STRING" id="10181.G5BL04"/>
<feature type="transmembrane region" description="Helical" evidence="2">
    <location>
        <begin position="131"/>
        <end position="154"/>
    </location>
</feature>
<protein>
    <submittedName>
        <fullName evidence="3">B-cell differentiation antigen CD72</fullName>
    </submittedName>
</protein>
<keyword evidence="2" id="KW-1133">Transmembrane helix</keyword>
<keyword evidence="2" id="KW-0472">Membrane</keyword>
<dbReference type="GO" id="GO:0004888">
    <property type="term" value="F:transmembrane signaling receptor activity"/>
    <property type="evidence" value="ECO:0007669"/>
    <property type="project" value="InterPro"/>
</dbReference>
<dbReference type="PANTHER" id="PTHR15028">
    <property type="entry name" value="CD72-RELATED"/>
    <property type="match status" value="1"/>
</dbReference>
<dbReference type="EMBL" id="JH170858">
    <property type="protein sequence ID" value="EHB09965.1"/>
    <property type="molecule type" value="Genomic_DNA"/>
</dbReference>
<gene>
    <name evidence="3" type="ORF">GW7_10706</name>
</gene>
<evidence type="ECO:0000256" key="2">
    <source>
        <dbReference type="SAM" id="Phobius"/>
    </source>
</evidence>